<dbReference type="InterPro" id="IPR015422">
    <property type="entry name" value="PyrdxlP-dep_Trfase_small"/>
</dbReference>
<organism evidence="6 7">
    <name type="scientific">Aeromicrobium alkaliterrae</name>
    <dbReference type="NCBI Taxonomy" id="302168"/>
    <lineage>
        <taxon>Bacteria</taxon>
        <taxon>Bacillati</taxon>
        <taxon>Actinomycetota</taxon>
        <taxon>Actinomycetes</taxon>
        <taxon>Propionibacteriales</taxon>
        <taxon>Nocardioidaceae</taxon>
        <taxon>Aeromicrobium</taxon>
    </lineage>
</organism>
<dbReference type="PANTHER" id="PTHR11808:SF15">
    <property type="entry name" value="CYSTATHIONINE GAMMA-LYASE"/>
    <property type="match status" value="1"/>
</dbReference>
<keyword evidence="3 4" id="KW-0663">Pyridoxal phosphate</keyword>
<dbReference type="EMBL" id="BAAAME010000004">
    <property type="protein sequence ID" value="GAA1736363.1"/>
    <property type="molecule type" value="Genomic_DNA"/>
</dbReference>
<evidence type="ECO:0000256" key="1">
    <source>
        <dbReference type="ARBA" id="ARBA00001933"/>
    </source>
</evidence>
<keyword evidence="7" id="KW-1185">Reference proteome</keyword>
<dbReference type="PIRSF" id="PIRSF001434">
    <property type="entry name" value="CGS"/>
    <property type="match status" value="1"/>
</dbReference>
<gene>
    <name evidence="6" type="ORF">GCM10009710_15830</name>
</gene>
<comment type="similarity">
    <text evidence="2 4">Belongs to the trans-sulfuration enzymes family.</text>
</comment>
<dbReference type="Gene3D" id="3.90.1150.10">
    <property type="entry name" value="Aspartate Aminotransferase, domain 1"/>
    <property type="match status" value="1"/>
</dbReference>
<sequence>MSVRPTSLETLAVAAGRPAHEPGGPLNTPITLATALVPGGASEYTRHGHPGWEAFEEAVGALEGGNAVSFGSGMAATVAVLELLPVGAKVVAADGSYYGTTVELERRARRGLIKLELVDVTDTEAVIAAAADAAMVWLESPTNPALDVADIRAICAAVTAVGTAVVVDNTLATPLRQRPLDLGADFVVHSASKLLSGHSDVLMGVVVTHDDRAARALATRRTSLGSVPGSLEAYLALRGLRTLHVRLDRAEDNATEIAARLLERTDVTGVRYPGFGTMVSFEVAGGAEAAQRATEASEVVVHATSLGGVESTWERRRRHAGEPANVPESLVRLSVGIENVEDVWEDIARSLDAVSTGAPAGGARREPQRTSGWV</sequence>
<evidence type="ECO:0000313" key="7">
    <source>
        <dbReference type="Proteomes" id="UP001501057"/>
    </source>
</evidence>
<dbReference type="InterPro" id="IPR015421">
    <property type="entry name" value="PyrdxlP-dep_Trfase_major"/>
</dbReference>
<comment type="cofactor">
    <cofactor evidence="1 4">
        <name>pyridoxal 5'-phosphate</name>
        <dbReference type="ChEBI" id="CHEBI:597326"/>
    </cofactor>
</comment>
<name>A0ABN2JRK9_9ACTN</name>
<dbReference type="GO" id="GO:0008483">
    <property type="term" value="F:transaminase activity"/>
    <property type="evidence" value="ECO:0007669"/>
    <property type="project" value="UniProtKB-KW"/>
</dbReference>
<dbReference type="InterPro" id="IPR015424">
    <property type="entry name" value="PyrdxlP-dep_Trfase"/>
</dbReference>
<evidence type="ECO:0000256" key="3">
    <source>
        <dbReference type="ARBA" id="ARBA00022898"/>
    </source>
</evidence>
<dbReference type="Proteomes" id="UP001501057">
    <property type="component" value="Unassembled WGS sequence"/>
</dbReference>
<protein>
    <submittedName>
        <fullName evidence="6">Aminotransferase class I/II-fold pyridoxal phosphate-dependent enzyme</fullName>
    </submittedName>
</protein>
<feature type="region of interest" description="Disordered" evidence="5">
    <location>
        <begin position="355"/>
        <end position="374"/>
    </location>
</feature>
<evidence type="ECO:0000256" key="5">
    <source>
        <dbReference type="SAM" id="MobiDB-lite"/>
    </source>
</evidence>
<keyword evidence="6" id="KW-0808">Transferase</keyword>
<evidence type="ECO:0000256" key="4">
    <source>
        <dbReference type="RuleBase" id="RU362118"/>
    </source>
</evidence>
<accession>A0ABN2JRK9</accession>
<keyword evidence="6" id="KW-0032">Aminotransferase</keyword>
<dbReference type="SUPFAM" id="SSF53383">
    <property type="entry name" value="PLP-dependent transferases"/>
    <property type="match status" value="1"/>
</dbReference>
<dbReference type="InterPro" id="IPR000277">
    <property type="entry name" value="Cys/Met-Metab_PyrdxlP-dep_enz"/>
</dbReference>
<comment type="caution">
    <text evidence="6">The sequence shown here is derived from an EMBL/GenBank/DDBJ whole genome shotgun (WGS) entry which is preliminary data.</text>
</comment>
<dbReference type="RefSeq" id="WP_344199734.1">
    <property type="nucleotide sequence ID" value="NZ_BAAAME010000004.1"/>
</dbReference>
<dbReference type="Gene3D" id="3.40.640.10">
    <property type="entry name" value="Type I PLP-dependent aspartate aminotransferase-like (Major domain)"/>
    <property type="match status" value="1"/>
</dbReference>
<evidence type="ECO:0000313" key="6">
    <source>
        <dbReference type="EMBL" id="GAA1736363.1"/>
    </source>
</evidence>
<dbReference type="Pfam" id="PF01053">
    <property type="entry name" value="Cys_Met_Meta_PP"/>
    <property type="match status" value="1"/>
</dbReference>
<reference evidence="6 7" key="1">
    <citation type="journal article" date="2019" name="Int. J. Syst. Evol. Microbiol.">
        <title>The Global Catalogue of Microorganisms (GCM) 10K type strain sequencing project: providing services to taxonomists for standard genome sequencing and annotation.</title>
        <authorList>
            <consortium name="The Broad Institute Genomics Platform"/>
            <consortium name="The Broad Institute Genome Sequencing Center for Infectious Disease"/>
            <person name="Wu L."/>
            <person name="Ma J."/>
        </authorList>
    </citation>
    <scope>NUCLEOTIDE SEQUENCE [LARGE SCALE GENOMIC DNA]</scope>
    <source>
        <strain evidence="6 7">JCM 13518</strain>
    </source>
</reference>
<proteinExistence type="inferred from homology"/>
<dbReference type="PANTHER" id="PTHR11808">
    <property type="entry name" value="TRANS-SULFURATION ENZYME FAMILY MEMBER"/>
    <property type="match status" value="1"/>
</dbReference>
<evidence type="ECO:0000256" key="2">
    <source>
        <dbReference type="ARBA" id="ARBA00009077"/>
    </source>
</evidence>